<gene>
    <name evidence="2" type="ORF">JCM19240_3703</name>
</gene>
<dbReference type="AlphaFoldDB" id="A0A090T7V9"/>
<comment type="caution">
    <text evidence="2">The sequence shown here is derived from an EMBL/GenBank/DDBJ whole genome shotgun (WGS) entry which is preliminary data.</text>
</comment>
<feature type="transmembrane region" description="Helical" evidence="1">
    <location>
        <begin position="15"/>
        <end position="40"/>
    </location>
</feature>
<evidence type="ECO:0000313" key="2">
    <source>
        <dbReference type="EMBL" id="GAL35333.1"/>
    </source>
</evidence>
<dbReference type="Proteomes" id="UP000029224">
    <property type="component" value="Unassembled WGS sequence"/>
</dbReference>
<proteinExistence type="predicted"/>
<name>A0A090T7V9_9VIBR</name>
<keyword evidence="1" id="KW-1133">Transmembrane helix</keyword>
<reference evidence="2 3" key="2">
    <citation type="submission" date="2014-09" db="EMBL/GenBank/DDBJ databases">
        <authorList>
            <consortium name="NBRP consortium"/>
            <person name="Sawabe T."/>
            <person name="Meirelles P."/>
            <person name="Nakanishi M."/>
            <person name="Sayaka M."/>
            <person name="Hattori M."/>
            <person name="Ohkuma M."/>
        </authorList>
    </citation>
    <scope>NUCLEOTIDE SEQUENCE [LARGE SCALE GENOMIC DNA]</scope>
    <source>
        <strain evidence="2 3">JCM 19240</strain>
    </source>
</reference>
<dbReference type="EMBL" id="BBMT01000006">
    <property type="protein sequence ID" value="GAL35333.1"/>
    <property type="molecule type" value="Genomic_DNA"/>
</dbReference>
<keyword evidence="3" id="KW-1185">Reference proteome</keyword>
<evidence type="ECO:0000313" key="3">
    <source>
        <dbReference type="Proteomes" id="UP000029224"/>
    </source>
</evidence>
<reference evidence="2 3" key="1">
    <citation type="submission" date="2014-09" db="EMBL/GenBank/DDBJ databases">
        <title>Vibrio maritimus JCM 19240. (C210) whole genome shotgun sequence.</title>
        <authorList>
            <person name="Sawabe T."/>
            <person name="Meirelles P."/>
            <person name="Nakanishi M."/>
            <person name="Sayaka M."/>
            <person name="Hattori M."/>
            <person name="Ohkuma M."/>
        </authorList>
    </citation>
    <scope>NUCLEOTIDE SEQUENCE [LARGE SCALE GENOMIC DNA]</scope>
    <source>
        <strain evidence="2 3">JCM 19240</strain>
    </source>
</reference>
<keyword evidence="1" id="KW-0472">Membrane</keyword>
<protein>
    <submittedName>
        <fullName evidence="2">Uncharacterized protein</fullName>
    </submittedName>
</protein>
<evidence type="ECO:0000256" key="1">
    <source>
        <dbReference type="SAM" id="Phobius"/>
    </source>
</evidence>
<keyword evidence="1" id="KW-0812">Transmembrane</keyword>
<organism evidence="2 3">
    <name type="scientific">Vibrio maritimus</name>
    <dbReference type="NCBI Taxonomy" id="990268"/>
    <lineage>
        <taxon>Bacteria</taxon>
        <taxon>Pseudomonadati</taxon>
        <taxon>Pseudomonadota</taxon>
        <taxon>Gammaproteobacteria</taxon>
        <taxon>Vibrionales</taxon>
        <taxon>Vibrionaceae</taxon>
        <taxon>Vibrio</taxon>
    </lineage>
</organism>
<sequence length="75" mass="8637">MAKYLETTKRLTIEFFRYFAASVLVLGINGELFNIGLRVWSEGEMSFYSDGLWGVSLFLAFVLTCCVMFNKYCPK</sequence>
<accession>A0A090T7V9</accession>
<feature type="transmembrane region" description="Helical" evidence="1">
    <location>
        <begin position="52"/>
        <end position="70"/>
    </location>
</feature>